<reference evidence="8" key="1">
    <citation type="submission" date="2016-10" db="EMBL/GenBank/DDBJ databases">
        <authorList>
            <person name="Varghese N."/>
            <person name="Submissions S."/>
        </authorList>
    </citation>
    <scope>NUCLEOTIDE SEQUENCE [LARGE SCALE GENOMIC DNA]</scope>
    <source>
        <strain evidence="8">DSM 44142</strain>
    </source>
</reference>
<evidence type="ECO:0000256" key="1">
    <source>
        <dbReference type="ARBA" id="ARBA00022491"/>
    </source>
</evidence>
<proteinExistence type="predicted"/>
<evidence type="ECO:0000256" key="2">
    <source>
        <dbReference type="ARBA" id="ARBA00023015"/>
    </source>
</evidence>
<protein>
    <submittedName>
        <fullName evidence="7">Regulatory protein, tetR family</fullName>
    </submittedName>
</protein>
<dbReference type="STRING" id="47312.SAMN04489765_3224"/>
<accession>A0A1H1GB33</accession>
<gene>
    <name evidence="7" type="ORF">SAMN04489765_3224</name>
</gene>
<dbReference type="PROSITE" id="PS50977">
    <property type="entry name" value="HTH_TETR_2"/>
    <property type="match status" value="1"/>
</dbReference>
<feature type="domain" description="HTH tetR-type" evidence="6">
    <location>
        <begin position="8"/>
        <end position="68"/>
    </location>
</feature>
<dbReference type="SUPFAM" id="SSF48498">
    <property type="entry name" value="Tetracyclin repressor-like, C-terminal domain"/>
    <property type="match status" value="1"/>
</dbReference>
<evidence type="ECO:0000256" key="4">
    <source>
        <dbReference type="ARBA" id="ARBA00023163"/>
    </source>
</evidence>
<keyword evidence="2" id="KW-0805">Transcription regulation</keyword>
<dbReference type="Proteomes" id="UP000183053">
    <property type="component" value="Unassembled WGS sequence"/>
</dbReference>
<evidence type="ECO:0000256" key="3">
    <source>
        <dbReference type="ARBA" id="ARBA00023125"/>
    </source>
</evidence>
<dbReference type="Pfam" id="PF13977">
    <property type="entry name" value="TetR_C_6"/>
    <property type="match status" value="1"/>
</dbReference>
<keyword evidence="1" id="KW-0678">Repressor</keyword>
<evidence type="ECO:0000259" key="6">
    <source>
        <dbReference type="PROSITE" id="PS50977"/>
    </source>
</evidence>
<evidence type="ECO:0000256" key="5">
    <source>
        <dbReference type="PROSITE-ProRule" id="PRU00335"/>
    </source>
</evidence>
<feature type="DNA-binding region" description="H-T-H motif" evidence="5">
    <location>
        <begin position="31"/>
        <end position="50"/>
    </location>
</feature>
<dbReference type="GO" id="GO:0003700">
    <property type="term" value="F:DNA-binding transcription factor activity"/>
    <property type="evidence" value="ECO:0007669"/>
    <property type="project" value="TreeGrafter"/>
</dbReference>
<keyword evidence="3 5" id="KW-0238">DNA-binding</keyword>
<evidence type="ECO:0000313" key="7">
    <source>
        <dbReference type="EMBL" id="SDR10371.1"/>
    </source>
</evidence>
<dbReference type="EMBL" id="FNLF01000002">
    <property type="protein sequence ID" value="SDR10371.1"/>
    <property type="molecule type" value="Genomic_DNA"/>
</dbReference>
<keyword evidence="8" id="KW-1185">Reference proteome</keyword>
<dbReference type="Gene3D" id="1.10.357.10">
    <property type="entry name" value="Tetracycline Repressor, domain 2"/>
    <property type="match status" value="1"/>
</dbReference>
<name>A0A1H1GB33_9ACTN</name>
<dbReference type="OrthoDB" id="9816296at2"/>
<dbReference type="SUPFAM" id="SSF46689">
    <property type="entry name" value="Homeodomain-like"/>
    <property type="match status" value="1"/>
</dbReference>
<dbReference type="Pfam" id="PF00440">
    <property type="entry name" value="TetR_N"/>
    <property type="match status" value="1"/>
</dbReference>
<dbReference type="PANTHER" id="PTHR30055:SF238">
    <property type="entry name" value="MYCOFACTOCIN BIOSYNTHESIS TRANSCRIPTIONAL REGULATOR MFTR-RELATED"/>
    <property type="match status" value="1"/>
</dbReference>
<keyword evidence="4" id="KW-0804">Transcription</keyword>
<dbReference type="InterPro" id="IPR039538">
    <property type="entry name" value="BetI_C"/>
</dbReference>
<evidence type="ECO:0000313" key="8">
    <source>
        <dbReference type="Proteomes" id="UP000183053"/>
    </source>
</evidence>
<dbReference type="InterPro" id="IPR001647">
    <property type="entry name" value="HTH_TetR"/>
</dbReference>
<dbReference type="AlphaFoldDB" id="A0A1H1GB33"/>
<organism evidence="7 8">
    <name type="scientific">Tsukamurella pulmonis</name>
    <dbReference type="NCBI Taxonomy" id="47312"/>
    <lineage>
        <taxon>Bacteria</taxon>
        <taxon>Bacillati</taxon>
        <taxon>Actinomycetota</taxon>
        <taxon>Actinomycetes</taxon>
        <taxon>Mycobacteriales</taxon>
        <taxon>Tsukamurellaceae</taxon>
        <taxon>Tsukamurella</taxon>
    </lineage>
</organism>
<dbReference type="InterPro" id="IPR050109">
    <property type="entry name" value="HTH-type_TetR-like_transc_reg"/>
</dbReference>
<dbReference type="PANTHER" id="PTHR30055">
    <property type="entry name" value="HTH-TYPE TRANSCRIPTIONAL REGULATOR RUTR"/>
    <property type="match status" value="1"/>
</dbReference>
<dbReference type="InterPro" id="IPR036271">
    <property type="entry name" value="Tet_transcr_reg_TetR-rel_C_sf"/>
</dbReference>
<dbReference type="GO" id="GO:0000976">
    <property type="term" value="F:transcription cis-regulatory region binding"/>
    <property type="evidence" value="ECO:0007669"/>
    <property type="project" value="TreeGrafter"/>
</dbReference>
<sequence>MPRTPDHTVRRTQIADALVRTATRNGLHAVTMRSVAAEAGVSLRLVQYYFVNKEQLLAGALLHLERCSHERWAQRLADIPQPLPARAVIEAFVSEALPTDESSRAFHQLSMSYAVLAMTNPQIAEQPFISGVSRIESELSSLFERAVDTNEIAAGRDAHTEAVRLAALVNGLGTGILVGQYTDEDAAQVVAYHLDRLFDQVPTRLPPPAELGRHG</sequence>
<dbReference type="InterPro" id="IPR009057">
    <property type="entry name" value="Homeodomain-like_sf"/>
</dbReference>